<dbReference type="InterPro" id="IPR001863">
    <property type="entry name" value="Glypican"/>
</dbReference>
<dbReference type="PANTHER" id="PTHR10822">
    <property type="entry name" value="GLYPICAN"/>
    <property type="match status" value="1"/>
</dbReference>
<keyword evidence="7" id="KW-0472">Membrane</keyword>
<evidence type="ECO:0000256" key="8">
    <source>
        <dbReference type="ARBA" id="ARBA00023180"/>
    </source>
</evidence>
<keyword evidence="4" id="KW-0336">GPI-anchor</keyword>
<protein>
    <recommendedName>
        <fullName evidence="16">Glypican-5</fullName>
    </recommendedName>
</protein>
<dbReference type="Proteomes" id="UP001217089">
    <property type="component" value="Unassembled WGS sequence"/>
</dbReference>
<evidence type="ECO:0000256" key="10">
    <source>
        <dbReference type="ARBA" id="ARBA00023288"/>
    </source>
</evidence>
<feature type="signal peptide" evidence="13">
    <location>
        <begin position="1"/>
        <end position="25"/>
    </location>
</feature>
<sequence>MEHFNPVQCLICVFLWCLGNYFTSADNLQNTGHECHRVQREFLHRKIGPVDLVPNNPVFDGDISVCNSFTDSSKKSCCTRQSELKYITASEKYLTDSVRTKNGYLKKLIMDHITQYRERILGLIHLAKNKTGALLTELYNIPPSEHNPIVEEFYTEVEKYMKQKNVRLFGAVATFFDKLFPAVYKNTLNDGTVMILTEEHRKCLQENRQELSPPAFGYLPYNISQVLNRGLSVPKTYLDVLALIVEAVNTTDHVIINEQCKHQVTKLQYCSHCQGHVEVKPCKKFCLQTLRGCLGQLSILTPEWEGLIRSLVKLDGGMSRGYEVEKVLENLDRQVDSAVLQAMSNEHLIDRQIKQLCKFPVTTKPTNDNQDSKTPATNKDHYVRKKKRSIGGELYDQVLEVMKELLNSQKMYNTIAGDICRQEIFYDQDRNSQQCWNGTAVGRYNGQVDDLQTMMKGEIYVDPKMSALKDKLAHMRLNLMTKYSGQEPSMQSDDETIFGYASGNNWGDNPGYTLKDDEDFDNASGMGSGDSYASGDDSEEATIKPHQPPYTHDHQPGKKPPKPDNAAPSIGRISVTITTTLTLVTMFCVGILS</sequence>
<keyword evidence="5 13" id="KW-0732">Signal</keyword>
<evidence type="ECO:0000256" key="4">
    <source>
        <dbReference type="ARBA" id="ARBA00022622"/>
    </source>
</evidence>
<keyword evidence="8" id="KW-0325">Glycoprotein</keyword>
<accession>A0ABQ9F1C6</accession>
<dbReference type="Pfam" id="PF01153">
    <property type="entry name" value="Glypican"/>
    <property type="match status" value="1"/>
</dbReference>
<evidence type="ECO:0000313" key="15">
    <source>
        <dbReference type="Proteomes" id="UP001217089"/>
    </source>
</evidence>
<keyword evidence="6" id="KW-0654">Proteoglycan</keyword>
<evidence type="ECO:0000313" key="14">
    <source>
        <dbReference type="EMBL" id="KAJ8310082.1"/>
    </source>
</evidence>
<evidence type="ECO:0000256" key="2">
    <source>
        <dbReference type="ARBA" id="ARBA00010260"/>
    </source>
</evidence>
<reference evidence="14 15" key="1">
    <citation type="submission" date="2022-12" db="EMBL/GenBank/DDBJ databases">
        <title>Chromosome-level genome of Tegillarca granosa.</title>
        <authorList>
            <person name="Kim J."/>
        </authorList>
    </citation>
    <scope>NUCLEOTIDE SEQUENCE [LARGE SCALE GENOMIC DNA]</scope>
    <source>
        <strain evidence="14">Teg-2019</strain>
        <tissue evidence="14">Adductor muscle</tissue>
    </source>
</reference>
<proteinExistence type="inferred from homology"/>
<keyword evidence="10" id="KW-0449">Lipoprotein</keyword>
<evidence type="ECO:0000256" key="3">
    <source>
        <dbReference type="ARBA" id="ARBA00022475"/>
    </source>
</evidence>
<keyword evidence="3" id="KW-1003">Cell membrane</keyword>
<evidence type="ECO:0000256" key="9">
    <source>
        <dbReference type="ARBA" id="ARBA00023207"/>
    </source>
</evidence>
<comment type="caution">
    <text evidence="14">The sequence shown here is derived from an EMBL/GenBank/DDBJ whole genome shotgun (WGS) entry which is preliminary data.</text>
</comment>
<evidence type="ECO:0000256" key="7">
    <source>
        <dbReference type="ARBA" id="ARBA00023136"/>
    </source>
</evidence>
<keyword evidence="15" id="KW-1185">Reference proteome</keyword>
<comment type="subcellular location">
    <subcellularLocation>
        <location evidence="1">Cell membrane</location>
        <topology evidence="1">Lipid-anchor</topology>
        <topology evidence="1">GPI-anchor</topology>
    </subcellularLocation>
</comment>
<dbReference type="EMBL" id="JARBDR010000640">
    <property type="protein sequence ID" value="KAJ8310082.1"/>
    <property type="molecule type" value="Genomic_DNA"/>
</dbReference>
<evidence type="ECO:0000256" key="6">
    <source>
        <dbReference type="ARBA" id="ARBA00022974"/>
    </source>
</evidence>
<organism evidence="14 15">
    <name type="scientific">Tegillarca granosa</name>
    <name type="common">Malaysian cockle</name>
    <name type="synonym">Anadara granosa</name>
    <dbReference type="NCBI Taxonomy" id="220873"/>
    <lineage>
        <taxon>Eukaryota</taxon>
        <taxon>Metazoa</taxon>
        <taxon>Spiralia</taxon>
        <taxon>Lophotrochozoa</taxon>
        <taxon>Mollusca</taxon>
        <taxon>Bivalvia</taxon>
        <taxon>Autobranchia</taxon>
        <taxon>Pteriomorphia</taxon>
        <taxon>Arcoida</taxon>
        <taxon>Arcoidea</taxon>
        <taxon>Arcidae</taxon>
        <taxon>Tegillarca</taxon>
    </lineage>
</organism>
<evidence type="ECO:0000256" key="12">
    <source>
        <dbReference type="SAM" id="MobiDB-lite"/>
    </source>
</evidence>
<feature type="chain" id="PRO_5045633902" description="Glypican-5" evidence="13">
    <location>
        <begin position="26"/>
        <end position="593"/>
    </location>
</feature>
<keyword evidence="9" id="KW-0357">Heparan sulfate</keyword>
<evidence type="ECO:0008006" key="16">
    <source>
        <dbReference type="Google" id="ProtNLM"/>
    </source>
</evidence>
<evidence type="ECO:0000256" key="5">
    <source>
        <dbReference type="ARBA" id="ARBA00022729"/>
    </source>
</evidence>
<evidence type="ECO:0000256" key="1">
    <source>
        <dbReference type="ARBA" id="ARBA00004609"/>
    </source>
</evidence>
<comment type="similarity">
    <text evidence="2 11">Belongs to the glypican family.</text>
</comment>
<evidence type="ECO:0000256" key="11">
    <source>
        <dbReference type="RuleBase" id="RU003518"/>
    </source>
</evidence>
<name>A0ABQ9F1C6_TEGGR</name>
<feature type="region of interest" description="Disordered" evidence="12">
    <location>
        <begin position="509"/>
        <end position="569"/>
    </location>
</feature>
<gene>
    <name evidence="14" type="ORF">KUTeg_011947</name>
</gene>
<evidence type="ECO:0000256" key="13">
    <source>
        <dbReference type="SAM" id="SignalP"/>
    </source>
</evidence>
<dbReference type="PANTHER" id="PTHR10822:SF29">
    <property type="entry name" value="DIVISION ABNORMALLY DELAYED PROTEIN"/>
    <property type="match status" value="1"/>
</dbReference>